<proteinExistence type="predicted"/>
<dbReference type="AlphaFoldDB" id="A0AAQ4FBZ2"/>
<dbReference type="Proteomes" id="UP001321473">
    <property type="component" value="Unassembled WGS sequence"/>
</dbReference>
<evidence type="ECO:0000313" key="2">
    <source>
        <dbReference type="Proteomes" id="UP001321473"/>
    </source>
</evidence>
<organism evidence="1 2">
    <name type="scientific">Amblyomma americanum</name>
    <name type="common">Lone star tick</name>
    <dbReference type="NCBI Taxonomy" id="6943"/>
    <lineage>
        <taxon>Eukaryota</taxon>
        <taxon>Metazoa</taxon>
        <taxon>Ecdysozoa</taxon>
        <taxon>Arthropoda</taxon>
        <taxon>Chelicerata</taxon>
        <taxon>Arachnida</taxon>
        <taxon>Acari</taxon>
        <taxon>Parasitiformes</taxon>
        <taxon>Ixodida</taxon>
        <taxon>Ixodoidea</taxon>
        <taxon>Ixodidae</taxon>
        <taxon>Amblyomminae</taxon>
        <taxon>Amblyomma</taxon>
    </lineage>
</organism>
<sequence length="69" mass="7689">MIISVLVHYEREPLLEIINGSSSSPLDTHCKTISILSELVDRELVASRYLVVPPEPLKMANACLRPACR</sequence>
<gene>
    <name evidence="1" type="ORF">V5799_008890</name>
</gene>
<reference evidence="1 2" key="1">
    <citation type="journal article" date="2023" name="Arcadia Sci">
        <title>De novo assembly of a long-read Amblyomma americanum tick genome.</title>
        <authorList>
            <person name="Chou S."/>
            <person name="Poskanzer K.E."/>
            <person name="Rollins M."/>
            <person name="Thuy-Boun P.S."/>
        </authorList>
    </citation>
    <scope>NUCLEOTIDE SEQUENCE [LARGE SCALE GENOMIC DNA]</scope>
    <source>
        <strain evidence="1">F_SG_1</strain>
        <tissue evidence="1">Salivary glands</tissue>
    </source>
</reference>
<dbReference type="EMBL" id="JARKHS020004301">
    <property type="protein sequence ID" value="KAK8784747.1"/>
    <property type="molecule type" value="Genomic_DNA"/>
</dbReference>
<accession>A0AAQ4FBZ2</accession>
<comment type="caution">
    <text evidence="1">The sequence shown here is derived from an EMBL/GenBank/DDBJ whole genome shotgun (WGS) entry which is preliminary data.</text>
</comment>
<keyword evidence="2" id="KW-1185">Reference proteome</keyword>
<protein>
    <submittedName>
        <fullName evidence="1">Uncharacterized protein</fullName>
    </submittedName>
</protein>
<evidence type="ECO:0000313" key="1">
    <source>
        <dbReference type="EMBL" id="KAK8784747.1"/>
    </source>
</evidence>
<name>A0AAQ4FBZ2_AMBAM</name>